<organism evidence="3 4">
    <name type="scientific">Prosthecodimorpha staleyi</name>
    <dbReference type="NCBI Taxonomy" id="2840188"/>
    <lineage>
        <taxon>Bacteria</taxon>
        <taxon>Pseudomonadati</taxon>
        <taxon>Pseudomonadota</taxon>
        <taxon>Alphaproteobacteria</taxon>
        <taxon>Hyphomicrobiales</taxon>
        <taxon>Ancalomicrobiaceae</taxon>
        <taxon>Prosthecodimorpha</taxon>
    </lineage>
</organism>
<gene>
    <name evidence="3" type="ORF">KL771_11995</name>
</gene>
<evidence type="ECO:0000313" key="3">
    <source>
        <dbReference type="EMBL" id="MBT9290184.1"/>
    </source>
</evidence>
<dbReference type="FunFam" id="3.20.20.100:FF:000004">
    <property type="entry name" value="Oxidoreductase, aldo/keto reductase"/>
    <property type="match status" value="1"/>
</dbReference>
<keyword evidence="4" id="KW-1185">Reference proteome</keyword>
<proteinExistence type="predicted"/>
<dbReference type="AlphaFoldDB" id="A0A947D4Q6"/>
<dbReference type="GO" id="GO:0016491">
    <property type="term" value="F:oxidoreductase activity"/>
    <property type="evidence" value="ECO:0007669"/>
    <property type="project" value="UniProtKB-KW"/>
</dbReference>
<feature type="domain" description="NADP-dependent oxidoreductase" evidence="2">
    <location>
        <begin position="16"/>
        <end position="308"/>
    </location>
</feature>
<dbReference type="SUPFAM" id="SSF51430">
    <property type="entry name" value="NAD(P)-linked oxidoreductase"/>
    <property type="match status" value="1"/>
</dbReference>
<dbReference type="RefSeq" id="WP_261968790.1">
    <property type="nucleotide sequence ID" value="NZ_JAHHZF010000005.1"/>
</dbReference>
<keyword evidence="1" id="KW-0560">Oxidoreductase</keyword>
<evidence type="ECO:0000256" key="1">
    <source>
        <dbReference type="ARBA" id="ARBA00023002"/>
    </source>
</evidence>
<dbReference type="GO" id="GO:0005829">
    <property type="term" value="C:cytosol"/>
    <property type="evidence" value="ECO:0007669"/>
    <property type="project" value="UniProtKB-ARBA"/>
</dbReference>
<reference evidence="3 4" key="1">
    <citation type="submission" date="2021-06" db="EMBL/GenBank/DDBJ databases">
        <authorList>
            <person name="Grouzdev D.S."/>
            <person name="Koziaeva V."/>
        </authorList>
    </citation>
    <scope>NUCLEOTIDE SEQUENCE [LARGE SCALE GENOMIC DNA]</scope>
    <source>
        <strain evidence="3 4">22</strain>
    </source>
</reference>
<comment type="caution">
    <text evidence="3">The sequence shown here is derived from an EMBL/GenBank/DDBJ whole genome shotgun (WGS) entry which is preliminary data.</text>
</comment>
<dbReference type="InterPro" id="IPR050523">
    <property type="entry name" value="AKR_Detox_Biosynth"/>
</dbReference>
<dbReference type="PANTHER" id="PTHR43364:SF4">
    <property type="entry name" value="NAD(P)-LINKED OXIDOREDUCTASE SUPERFAMILY PROTEIN"/>
    <property type="match status" value="1"/>
</dbReference>
<dbReference type="InterPro" id="IPR036812">
    <property type="entry name" value="NAD(P)_OxRdtase_dom_sf"/>
</dbReference>
<name>A0A947D4Q6_9HYPH</name>
<accession>A0A947D4Q6</accession>
<protein>
    <submittedName>
        <fullName evidence="3">Aldo/keto reductase</fullName>
    </submittedName>
</protein>
<dbReference type="Gene3D" id="3.20.20.100">
    <property type="entry name" value="NADP-dependent oxidoreductase domain"/>
    <property type="match status" value="1"/>
</dbReference>
<dbReference type="Proteomes" id="UP000766595">
    <property type="component" value="Unassembled WGS sequence"/>
</dbReference>
<dbReference type="PANTHER" id="PTHR43364">
    <property type="entry name" value="NADH-SPECIFIC METHYLGLYOXAL REDUCTASE-RELATED"/>
    <property type="match status" value="1"/>
</dbReference>
<dbReference type="InterPro" id="IPR023210">
    <property type="entry name" value="NADP_OxRdtase_dom"/>
</dbReference>
<evidence type="ECO:0000313" key="4">
    <source>
        <dbReference type="Proteomes" id="UP000766595"/>
    </source>
</evidence>
<dbReference type="EMBL" id="JAHHZF010000005">
    <property type="protein sequence ID" value="MBT9290184.1"/>
    <property type="molecule type" value="Genomic_DNA"/>
</dbReference>
<dbReference type="Pfam" id="PF00248">
    <property type="entry name" value="Aldo_ket_red"/>
    <property type="match status" value="1"/>
</dbReference>
<evidence type="ECO:0000259" key="2">
    <source>
        <dbReference type="Pfam" id="PF00248"/>
    </source>
</evidence>
<sequence>MKYVQLGRTGTRVSNLCFGTMSFGSYATPETAQALYGACREAGINFFDCANSYAGGGRAESLLGACMKADRDDIVITSKVCRPMSKDTNGSGLSRRHIMAEVEASLRRLGTDRIDVYFAHHYDPFTRVEETLRAFEDLRRQGKILYAGVSNWSAWRIADALGVSAAEGLVAFDVVQPMYNLVKRQAEYELFPLAQAKGLAVMIFSPLASGLLTRANADPDGARQGRLAEPRYLKRYEERRNFEIAAEFCRIADEIGVDPAMLAVAWAGSHPAVTTPIIGAETVAEMRNYLDAAEFAMTPDLRARIAALAPRPDYEIERTID</sequence>